<organism evidence="6 7">
    <name type="scientific">Lichenibacterium minor</name>
    <dbReference type="NCBI Taxonomy" id="2316528"/>
    <lineage>
        <taxon>Bacteria</taxon>
        <taxon>Pseudomonadati</taxon>
        <taxon>Pseudomonadota</taxon>
        <taxon>Alphaproteobacteria</taxon>
        <taxon>Hyphomicrobiales</taxon>
        <taxon>Lichenihabitantaceae</taxon>
        <taxon>Lichenibacterium</taxon>
    </lineage>
</organism>
<dbReference type="PROSITE" id="PS51669">
    <property type="entry name" value="4FE4S_MOW_BIS_MGD"/>
    <property type="match status" value="1"/>
</dbReference>
<dbReference type="CDD" id="cd02766">
    <property type="entry name" value="MopB_3"/>
    <property type="match status" value="1"/>
</dbReference>
<dbReference type="Gene3D" id="2.20.25.90">
    <property type="entry name" value="ADC-like domains"/>
    <property type="match status" value="1"/>
</dbReference>
<dbReference type="Gene3D" id="3.40.50.740">
    <property type="match status" value="1"/>
</dbReference>
<dbReference type="GO" id="GO:0051536">
    <property type="term" value="F:iron-sulfur cluster binding"/>
    <property type="evidence" value="ECO:0007669"/>
    <property type="project" value="UniProtKB-KW"/>
</dbReference>
<dbReference type="Pfam" id="PF00384">
    <property type="entry name" value="Molybdopterin"/>
    <property type="match status" value="1"/>
</dbReference>
<comment type="similarity">
    <text evidence="1">Belongs to the prokaryotic molybdopterin-containing oxidoreductase family.</text>
</comment>
<sequence length="697" mass="74473">MNAPLKPPRRATACPHDCPSTCALEVEVLDPRTMGRVYGAAENSYTAGVICAKVARYAERVHNPDRLTTALLRTGPKGSNQFRAIGIEEALDRAAEGLAAAEARHGAESVWPYYYAGTMGLVQRDGINRLRHAKRYSDQYSTICTALSWAGYKAGHGRMTGLDPREMERSDCVVLWGTNAVVTQVNVMTHAVKARKARGAPIVAVDVYDNATMKQADVKLLVRPGTDAALACGVMHVLFRDGFADRAYMARYADDPAGLEAHLASRTPEWASAICGVPAADIVAFAHLIGARPATFFRIGYGFARQRNGAVAMHAVTCLPVVLGAWDREGGGALHTNSGMFGWDKRAIEGLDLRDPSVRSLDQSRIGAVLTGDAAALRGGPPVTALLIQNTNPVSVAPDQEVVKRGFAREDLFTVVHEQVMTDTSRMADLVLPATMFVEHDDVYQAGGQTHILLGPKLIEPPGDCLSNHEVLAGLARRLGVDHPSFALSARDLIDDTLRASGRGSLAALEDARWIDCAQDPGRAHFRDGFGWPDGRFRFRPDWAGAAAAMPGGGDASAMPAFPDHWAVIEEADAAHPFRMTTSPARNFLNSSFTETRTGLAKEERPSVMIHPEDAAPLGIGDGTAVELSNARGAVRLHAKLFDGVRRGVLIAESIWPNGAHADGRGINTLTGADAPPPLGGAAVHDNAVTIRALADG</sequence>
<gene>
    <name evidence="6" type="ORF">D3273_10075</name>
</gene>
<reference evidence="6 7" key="2">
    <citation type="submission" date="2019-02" db="EMBL/GenBank/DDBJ databases">
        <title>'Lichenibacterium ramalinii' gen. nov. sp. nov., 'Lichenibacterium minor' gen. nov. sp. nov.</title>
        <authorList>
            <person name="Pankratov T."/>
        </authorList>
    </citation>
    <scope>NUCLEOTIDE SEQUENCE [LARGE SCALE GENOMIC DNA]</scope>
    <source>
        <strain evidence="6 7">RmlP026</strain>
    </source>
</reference>
<dbReference type="PANTHER" id="PTHR43742:SF6">
    <property type="entry name" value="OXIDOREDUCTASE YYAE-RELATED"/>
    <property type="match status" value="1"/>
</dbReference>
<evidence type="ECO:0000313" key="7">
    <source>
        <dbReference type="Proteomes" id="UP000290759"/>
    </source>
</evidence>
<dbReference type="Gene3D" id="3.40.228.10">
    <property type="entry name" value="Dimethylsulfoxide Reductase, domain 2"/>
    <property type="match status" value="1"/>
</dbReference>
<feature type="domain" description="4Fe-4S Mo/W bis-MGD-type" evidence="5">
    <location>
        <begin position="7"/>
        <end position="65"/>
    </location>
</feature>
<dbReference type="Pfam" id="PF04879">
    <property type="entry name" value="Molybdop_Fe4S4"/>
    <property type="match status" value="1"/>
</dbReference>
<dbReference type="AlphaFoldDB" id="A0A4Q2UA66"/>
<reference evidence="6 7" key="1">
    <citation type="submission" date="2018-12" db="EMBL/GenBank/DDBJ databases">
        <authorList>
            <person name="Grouzdev D.S."/>
            <person name="Krutkina M.S."/>
        </authorList>
    </citation>
    <scope>NUCLEOTIDE SEQUENCE [LARGE SCALE GENOMIC DNA]</scope>
    <source>
        <strain evidence="6 7">RmlP026</strain>
    </source>
</reference>
<evidence type="ECO:0000256" key="1">
    <source>
        <dbReference type="ARBA" id="ARBA00010312"/>
    </source>
</evidence>
<dbReference type="RefSeq" id="WP_129226081.1">
    <property type="nucleotide sequence ID" value="NZ_QYBB01000009.1"/>
</dbReference>
<keyword evidence="3" id="KW-0408">Iron</keyword>
<evidence type="ECO:0000259" key="5">
    <source>
        <dbReference type="PROSITE" id="PS51669"/>
    </source>
</evidence>
<evidence type="ECO:0000256" key="2">
    <source>
        <dbReference type="ARBA" id="ARBA00022723"/>
    </source>
</evidence>
<proteinExistence type="inferred from homology"/>
<evidence type="ECO:0000256" key="3">
    <source>
        <dbReference type="ARBA" id="ARBA00023004"/>
    </source>
</evidence>
<protein>
    <submittedName>
        <fullName evidence="6">Molybdopterin oxidoreductase family protein</fullName>
    </submittedName>
</protein>
<dbReference type="Gene3D" id="2.40.40.20">
    <property type="match status" value="1"/>
</dbReference>
<comment type="caution">
    <text evidence="6">The sequence shown here is derived from an EMBL/GenBank/DDBJ whole genome shotgun (WGS) entry which is preliminary data.</text>
</comment>
<evidence type="ECO:0000256" key="4">
    <source>
        <dbReference type="ARBA" id="ARBA00023014"/>
    </source>
</evidence>
<dbReference type="SUPFAM" id="SSF53706">
    <property type="entry name" value="Formate dehydrogenase/DMSO reductase, domains 1-3"/>
    <property type="match status" value="1"/>
</dbReference>
<evidence type="ECO:0000313" key="6">
    <source>
        <dbReference type="EMBL" id="RYC32071.1"/>
    </source>
</evidence>
<dbReference type="Proteomes" id="UP000290759">
    <property type="component" value="Unassembled WGS sequence"/>
</dbReference>
<dbReference type="EMBL" id="QYBB01000009">
    <property type="protein sequence ID" value="RYC32071.1"/>
    <property type="molecule type" value="Genomic_DNA"/>
</dbReference>
<dbReference type="Pfam" id="PF01568">
    <property type="entry name" value="Molydop_binding"/>
    <property type="match status" value="1"/>
</dbReference>
<name>A0A4Q2UA66_9HYPH</name>
<dbReference type="Gene3D" id="3.30.2070.10">
    <property type="entry name" value="Formate dehydrogenase/DMSO reductase"/>
    <property type="match status" value="1"/>
</dbReference>
<dbReference type="GO" id="GO:0043546">
    <property type="term" value="F:molybdopterin cofactor binding"/>
    <property type="evidence" value="ECO:0007669"/>
    <property type="project" value="InterPro"/>
</dbReference>
<dbReference type="InterPro" id="IPR006963">
    <property type="entry name" value="Mopterin_OxRdtase_4Fe-4S_dom"/>
</dbReference>
<dbReference type="PANTHER" id="PTHR43742">
    <property type="entry name" value="TRIMETHYLAMINE-N-OXIDE REDUCTASE"/>
    <property type="match status" value="1"/>
</dbReference>
<dbReference type="InterPro" id="IPR037920">
    <property type="entry name" value="YoaE_C"/>
</dbReference>
<dbReference type="SMART" id="SM00926">
    <property type="entry name" value="Molybdop_Fe4S4"/>
    <property type="match status" value="1"/>
</dbReference>
<keyword evidence="7" id="KW-1185">Reference proteome</keyword>
<dbReference type="SUPFAM" id="SSF50692">
    <property type="entry name" value="ADC-like"/>
    <property type="match status" value="1"/>
</dbReference>
<keyword evidence="4" id="KW-0411">Iron-sulfur</keyword>
<dbReference type="CDD" id="cd02786">
    <property type="entry name" value="MopB_CT_3"/>
    <property type="match status" value="1"/>
</dbReference>
<dbReference type="InterPro" id="IPR050612">
    <property type="entry name" value="Prok_Mopterin_Oxidored"/>
</dbReference>
<accession>A0A4Q2UA66</accession>
<dbReference type="GO" id="GO:0016491">
    <property type="term" value="F:oxidoreductase activity"/>
    <property type="evidence" value="ECO:0007669"/>
    <property type="project" value="InterPro"/>
</dbReference>
<dbReference type="InterPro" id="IPR006657">
    <property type="entry name" value="MoPterin_dinucl-bd_dom"/>
</dbReference>
<dbReference type="GO" id="GO:0046872">
    <property type="term" value="F:metal ion binding"/>
    <property type="evidence" value="ECO:0007669"/>
    <property type="project" value="UniProtKB-KW"/>
</dbReference>
<dbReference type="InterPro" id="IPR009010">
    <property type="entry name" value="Asp_de-COase-like_dom_sf"/>
</dbReference>
<dbReference type="InterPro" id="IPR006656">
    <property type="entry name" value="Mopterin_OxRdtase"/>
</dbReference>
<dbReference type="OrthoDB" id="9810782at2"/>
<keyword evidence="2" id="KW-0479">Metal-binding</keyword>